<protein>
    <submittedName>
        <fullName evidence="1">Uncharacterized protein</fullName>
    </submittedName>
</protein>
<sequence>MDHFCLEDTQWYLQGLVYLLVKIWKPQGISFPAKGDTPIIEVLVPEEALDQEVEVPTDMGGTSQEW</sequence>
<accession>A0ACC0NCW1</accession>
<keyword evidence="2" id="KW-1185">Reference proteome</keyword>
<comment type="caution">
    <text evidence="1">The sequence shown here is derived from an EMBL/GenBank/DDBJ whole genome shotgun (WGS) entry which is preliminary data.</text>
</comment>
<proteinExistence type="predicted"/>
<name>A0ACC0NCW1_RHOML</name>
<reference evidence="1" key="1">
    <citation type="submission" date="2022-02" db="EMBL/GenBank/DDBJ databases">
        <title>Plant Genome Project.</title>
        <authorList>
            <person name="Zhang R.-G."/>
        </authorList>
    </citation>
    <scope>NUCLEOTIDE SEQUENCE</scope>
    <source>
        <strain evidence="1">AT1</strain>
    </source>
</reference>
<organism evidence="1 2">
    <name type="scientific">Rhododendron molle</name>
    <name type="common">Chinese azalea</name>
    <name type="synonym">Azalea mollis</name>
    <dbReference type="NCBI Taxonomy" id="49168"/>
    <lineage>
        <taxon>Eukaryota</taxon>
        <taxon>Viridiplantae</taxon>
        <taxon>Streptophyta</taxon>
        <taxon>Embryophyta</taxon>
        <taxon>Tracheophyta</taxon>
        <taxon>Spermatophyta</taxon>
        <taxon>Magnoliopsida</taxon>
        <taxon>eudicotyledons</taxon>
        <taxon>Gunneridae</taxon>
        <taxon>Pentapetalae</taxon>
        <taxon>asterids</taxon>
        <taxon>Ericales</taxon>
        <taxon>Ericaceae</taxon>
        <taxon>Ericoideae</taxon>
        <taxon>Rhodoreae</taxon>
        <taxon>Rhododendron</taxon>
    </lineage>
</organism>
<dbReference type="Proteomes" id="UP001062846">
    <property type="component" value="Chromosome 6"/>
</dbReference>
<evidence type="ECO:0000313" key="2">
    <source>
        <dbReference type="Proteomes" id="UP001062846"/>
    </source>
</evidence>
<gene>
    <name evidence="1" type="ORF">RHMOL_Rhmol06G0108700</name>
</gene>
<evidence type="ECO:0000313" key="1">
    <source>
        <dbReference type="EMBL" id="KAI8550467.1"/>
    </source>
</evidence>
<dbReference type="EMBL" id="CM046393">
    <property type="protein sequence ID" value="KAI8550467.1"/>
    <property type="molecule type" value="Genomic_DNA"/>
</dbReference>